<evidence type="ECO:0000313" key="2">
    <source>
        <dbReference type="EMBL" id="MED6168909.1"/>
    </source>
</evidence>
<name>A0ABU6V6N6_9FABA</name>
<dbReference type="EMBL" id="JASCZI010151080">
    <property type="protein sequence ID" value="MED6168909.1"/>
    <property type="molecule type" value="Genomic_DNA"/>
</dbReference>
<organism evidence="2 3">
    <name type="scientific">Stylosanthes scabra</name>
    <dbReference type="NCBI Taxonomy" id="79078"/>
    <lineage>
        <taxon>Eukaryota</taxon>
        <taxon>Viridiplantae</taxon>
        <taxon>Streptophyta</taxon>
        <taxon>Embryophyta</taxon>
        <taxon>Tracheophyta</taxon>
        <taxon>Spermatophyta</taxon>
        <taxon>Magnoliopsida</taxon>
        <taxon>eudicotyledons</taxon>
        <taxon>Gunneridae</taxon>
        <taxon>Pentapetalae</taxon>
        <taxon>rosids</taxon>
        <taxon>fabids</taxon>
        <taxon>Fabales</taxon>
        <taxon>Fabaceae</taxon>
        <taxon>Papilionoideae</taxon>
        <taxon>50 kb inversion clade</taxon>
        <taxon>dalbergioids sensu lato</taxon>
        <taxon>Dalbergieae</taxon>
        <taxon>Pterocarpus clade</taxon>
        <taxon>Stylosanthes</taxon>
    </lineage>
</organism>
<evidence type="ECO:0000256" key="1">
    <source>
        <dbReference type="SAM" id="MobiDB-lite"/>
    </source>
</evidence>
<comment type="caution">
    <text evidence="2">The sequence shown here is derived from an EMBL/GenBank/DDBJ whole genome shotgun (WGS) entry which is preliminary data.</text>
</comment>
<feature type="region of interest" description="Disordered" evidence="1">
    <location>
        <begin position="259"/>
        <end position="278"/>
    </location>
</feature>
<accession>A0ABU6V6N6</accession>
<sequence length="327" mass="35490">MNLLDVTFPSAVINVVLPAAVPVSWLPLVEAPTSALLDAPPATSLAQSSQLCSASMSSSPTTSLPTSTYTGSRVLAVGEVAIVVSTLPFAIAASSARLLTRTKLLPPLAPFEDLVPPPPSDGKFGGFGGGRFTLSSSVDSRATSSLACARRIPIQFPKFCICKVNPETLKPQIPQLSTEHLQISSRRFQLLYVNRLNKETPKSIVEKMFLVNPTPVSDLQPPKPFHQRKPRTPVKRLRKLEAPNGRRSRSETPLLKWKIHEGNDGGDVSGVGDDDPIEKDQKSVVGAGRRSCRRKSQTVSARKVVAGLWRLHLPVMPIYIFSYATVR</sequence>
<dbReference type="Proteomes" id="UP001341840">
    <property type="component" value="Unassembled WGS sequence"/>
</dbReference>
<protein>
    <submittedName>
        <fullName evidence="2">Uncharacterized protein</fullName>
    </submittedName>
</protein>
<gene>
    <name evidence="2" type="ORF">PIB30_016194</name>
</gene>
<keyword evidence="3" id="KW-1185">Reference proteome</keyword>
<evidence type="ECO:0000313" key="3">
    <source>
        <dbReference type="Proteomes" id="UP001341840"/>
    </source>
</evidence>
<reference evidence="2 3" key="1">
    <citation type="journal article" date="2023" name="Plants (Basel)">
        <title>Bridging the Gap: Combining Genomics and Transcriptomics Approaches to Understand Stylosanthes scabra, an Orphan Legume from the Brazilian Caatinga.</title>
        <authorList>
            <person name="Ferreira-Neto J.R.C."/>
            <person name="da Silva M.D."/>
            <person name="Binneck E."/>
            <person name="de Melo N.F."/>
            <person name="da Silva R.H."/>
            <person name="de Melo A.L.T.M."/>
            <person name="Pandolfi V."/>
            <person name="Bustamante F.O."/>
            <person name="Brasileiro-Vidal A.C."/>
            <person name="Benko-Iseppon A.M."/>
        </authorList>
    </citation>
    <scope>NUCLEOTIDE SEQUENCE [LARGE SCALE GENOMIC DNA]</scope>
    <source>
        <tissue evidence="2">Leaves</tissue>
    </source>
</reference>
<proteinExistence type="predicted"/>